<name>A0A8T8SS88_9BASI</name>
<dbReference type="EMBL" id="LWDF02000446">
    <property type="protein sequence ID" value="KAE8246909.1"/>
    <property type="molecule type" value="Genomic_DNA"/>
</dbReference>
<evidence type="ECO:0000256" key="1">
    <source>
        <dbReference type="SAM" id="MobiDB-lite"/>
    </source>
</evidence>
<gene>
    <name evidence="2" type="ORF">A4X13_0g5573</name>
</gene>
<evidence type="ECO:0000313" key="2">
    <source>
        <dbReference type="EMBL" id="KAE8246909.1"/>
    </source>
</evidence>
<sequence length="480" mass="52229">MAPRSSIRAADVMTWVPYSAFDLSAHAAFWKHIHGGNWDEAPAVVLDGWLRTVQGPALKIFHIDLRMLPLNALGVERDWQDFQVPQWVAGAAILSRAVMAANHLESIHIRMSPQAEQFALVEELVQKNCHLSDLTIDVDSAVMGPGSRQPTLNLTQFFDASQDRANFTRFIVRAPACPVAIPDGTALFGTLADAEVFRIVTSVLEVPASPCAWAMEALGAAPDLLAFQLAVITSTNHPVDAREGLRSVTMPRLVDLTLDLPVINANLLRRFTAPELRKIRIRSARPLHWNEGGFLDHWHFPALSYLKIAGSGPIITRFQLVGAPRDAFVSLTPVDDERDDYEGDLTAYLKPAMYRTGTASPPGPLSQHSSLDVSPEHARESGDNHTDHATDAGTSLPEELDGADVSVYGEDGSVLIPLPGEDGTFADESTAGPSRLGGRSRGPRPGYFYKPSHGGVVYFGMRPVPSPLGGVCPGHRRKRK</sequence>
<evidence type="ECO:0000313" key="3">
    <source>
        <dbReference type="Proteomes" id="UP000077521"/>
    </source>
</evidence>
<accession>A0A8T8SS88</accession>
<organism evidence="2 3">
    <name type="scientific">Tilletia indica</name>
    <dbReference type="NCBI Taxonomy" id="43049"/>
    <lineage>
        <taxon>Eukaryota</taxon>
        <taxon>Fungi</taxon>
        <taxon>Dikarya</taxon>
        <taxon>Basidiomycota</taxon>
        <taxon>Ustilaginomycotina</taxon>
        <taxon>Exobasidiomycetes</taxon>
        <taxon>Tilletiales</taxon>
        <taxon>Tilletiaceae</taxon>
        <taxon>Tilletia</taxon>
    </lineage>
</organism>
<dbReference type="Proteomes" id="UP000077521">
    <property type="component" value="Unassembled WGS sequence"/>
</dbReference>
<keyword evidence="3" id="KW-1185">Reference proteome</keyword>
<feature type="region of interest" description="Disordered" evidence="1">
    <location>
        <begin position="356"/>
        <end position="399"/>
    </location>
</feature>
<proteinExistence type="predicted"/>
<comment type="caution">
    <text evidence="2">The sequence shown here is derived from an EMBL/GenBank/DDBJ whole genome shotgun (WGS) entry which is preliminary data.</text>
</comment>
<reference evidence="2" key="2">
    <citation type="journal article" date="2019" name="IMA Fungus">
        <title>Genome sequencing and comparison of five Tilletia species to identify candidate genes for the detection of regulated species infecting wheat.</title>
        <authorList>
            <person name="Nguyen H.D.T."/>
            <person name="Sultana T."/>
            <person name="Kesanakurti P."/>
            <person name="Hambleton S."/>
        </authorList>
    </citation>
    <scope>NUCLEOTIDE SEQUENCE</scope>
    <source>
        <strain evidence="2">DAOMC 236416</strain>
    </source>
</reference>
<feature type="compositionally biased region" description="Basic and acidic residues" evidence="1">
    <location>
        <begin position="374"/>
        <end position="390"/>
    </location>
</feature>
<dbReference type="AlphaFoldDB" id="A0A8T8SS88"/>
<feature type="region of interest" description="Disordered" evidence="1">
    <location>
        <begin position="420"/>
        <end position="445"/>
    </location>
</feature>
<protein>
    <submittedName>
        <fullName evidence="2">Uncharacterized protein</fullName>
    </submittedName>
</protein>
<reference evidence="2" key="1">
    <citation type="submission" date="2016-04" db="EMBL/GenBank/DDBJ databases">
        <authorList>
            <person name="Nguyen H.D."/>
            <person name="Samba Siva P."/>
            <person name="Cullis J."/>
            <person name="Levesque C.A."/>
            <person name="Hambleton S."/>
        </authorList>
    </citation>
    <scope>NUCLEOTIDE SEQUENCE</scope>
    <source>
        <strain evidence="2">DAOMC 236416</strain>
    </source>
</reference>